<evidence type="ECO:0000256" key="8">
    <source>
        <dbReference type="HAMAP-Rule" id="MF_00169"/>
    </source>
</evidence>
<dbReference type="PANTHER" id="PTHR21272:SF3">
    <property type="entry name" value="CATABOLIC 3-DEHYDROQUINASE"/>
    <property type="match status" value="1"/>
</dbReference>
<dbReference type="NCBIfam" id="NF003806">
    <property type="entry name" value="PRK05395.1-3"/>
    <property type="match status" value="1"/>
</dbReference>
<feature type="active site" description="Proton acceptor" evidence="8 9">
    <location>
        <position position="41"/>
    </location>
</feature>
<evidence type="ECO:0000256" key="2">
    <source>
        <dbReference type="ARBA" id="ARBA00004902"/>
    </source>
</evidence>
<feature type="binding site" evidence="8 10">
    <location>
        <begin position="121"/>
        <end position="122"/>
    </location>
    <ligand>
        <name>substrate</name>
    </ligand>
</feature>
<evidence type="ECO:0000256" key="4">
    <source>
        <dbReference type="ARBA" id="ARBA00011193"/>
    </source>
</evidence>
<dbReference type="Proteomes" id="UP001144396">
    <property type="component" value="Unassembled WGS sequence"/>
</dbReference>
<dbReference type="PIRSF" id="PIRSF001399">
    <property type="entry name" value="DHquinase_II"/>
    <property type="match status" value="1"/>
</dbReference>
<comment type="subunit">
    <text evidence="4 8">Homododecamer.</text>
</comment>
<dbReference type="CDD" id="cd00466">
    <property type="entry name" value="DHQase_II"/>
    <property type="match status" value="1"/>
</dbReference>
<comment type="caution">
    <text evidence="12">The sequence shown here is derived from an EMBL/GenBank/DDBJ whole genome shotgun (WGS) entry which is preliminary data.</text>
</comment>
<dbReference type="Pfam" id="PF01220">
    <property type="entry name" value="DHquinase_II"/>
    <property type="match status" value="1"/>
</dbReference>
<accession>A0A9W6CUP3</accession>
<dbReference type="GO" id="GO:0009423">
    <property type="term" value="P:chorismate biosynthetic process"/>
    <property type="evidence" value="ECO:0007669"/>
    <property type="project" value="UniProtKB-UniRule"/>
</dbReference>
<evidence type="ECO:0000313" key="12">
    <source>
        <dbReference type="EMBL" id="GLI28798.1"/>
    </source>
</evidence>
<dbReference type="NCBIfam" id="NF003807">
    <property type="entry name" value="PRK05395.1-4"/>
    <property type="match status" value="1"/>
</dbReference>
<evidence type="ECO:0000256" key="5">
    <source>
        <dbReference type="ARBA" id="ARBA00012060"/>
    </source>
</evidence>
<feature type="active site" description="Proton donor" evidence="8 9">
    <location>
        <position position="120"/>
    </location>
</feature>
<name>A0A9W6CUP3_9MICO</name>
<dbReference type="GO" id="GO:0008652">
    <property type="term" value="P:amino acid biosynthetic process"/>
    <property type="evidence" value="ECO:0007669"/>
    <property type="project" value="UniProtKB-KW"/>
</dbReference>
<dbReference type="InterPro" id="IPR018509">
    <property type="entry name" value="DHquinase_II_CS"/>
</dbReference>
<dbReference type="PANTHER" id="PTHR21272">
    <property type="entry name" value="CATABOLIC 3-DEHYDROQUINASE"/>
    <property type="match status" value="1"/>
</dbReference>
<keyword evidence="6 8" id="KW-0057">Aromatic amino acid biosynthesis</keyword>
<comment type="pathway">
    <text evidence="2 8">Metabolic intermediate biosynthesis; chorismate biosynthesis; chorismate from D-erythrose 4-phosphate and phosphoenolpyruvate: step 3/7.</text>
</comment>
<dbReference type="HAMAP" id="MF_00169">
    <property type="entry name" value="AroQ"/>
    <property type="match status" value="1"/>
</dbReference>
<evidence type="ECO:0000256" key="7">
    <source>
        <dbReference type="ARBA" id="ARBA00023239"/>
    </source>
</evidence>
<dbReference type="PROSITE" id="PS01029">
    <property type="entry name" value="DEHYDROQUINASE_II"/>
    <property type="match status" value="1"/>
</dbReference>
<reference evidence="12" key="1">
    <citation type="submission" date="2022-12" db="EMBL/GenBank/DDBJ databases">
        <title>Reference genome sequencing for broad-spectrum identification of bacterial and archaeal isolates by mass spectrometry.</title>
        <authorList>
            <person name="Sekiguchi Y."/>
            <person name="Tourlousse D.M."/>
        </authorList>
    </citation>
    <scope>NUCLEOTIDE SEQUENCE</scope>
    <source>
        <strain evidence="12">14</strain>
    </source>
</reference>
<gene>
    <name evidence="8 12" type="primary">aroQ</name>
    <name evidence="12" type="ORF">ARHIZOSPH14_30400</name>
</gene>
<dbReference type="GO" id="GO:0019631">
    <property type="term" value="P:quinate catabolic process"/>
    <property type="evidence" value="ECO:0007669"/>
    <property type="project" value="TreeGrafter"/>
</dbReference>
<proteinExistence type="inferred from homology"/>
<dbReference type="EC" id="4.2.1.10" evidence="5 8"/>
<keyword evidence="8" id="KW-0028">Amino-acid biosynthesis</keyword>
<dbReference type="GO" id="GO:0003855">
    <property type="term" value="F:3-dehydroquinate dehydratase activity"/>
    <property type="evidence" value="ECO:0007669"/>
    <property type="project" value="UniProtKB-UniRule"/>
</dbReference>
<dbReference type="SUPFAM" id="SSF52304">
    <property type="entry name" value="Type II 3-dehydroquinate dehydratase"/>
    <property type="match status" value="1"/>
</dbReference>
<evidence type="ECO:0000256" key="6">
    <source>
        <dbReference type="ARBA" id="ARBA00023141"/>
    </source>
</evidence>
<comment type="catalytic activity">
    <reaction evidence="1 8">
        <text>3-dehydroquinate = 3-dehydroshikimate + H2O</text>
        <dbReference type="Rhea" id="RHEA:21096"/>
        <dbReference type="ChEBI" id="CHEBI:15377"/>
        <dbReference type="ChEBI" id="CHEBI:16630"/>
        <dbReference type="ChEBI" id="CHEBI:32364"/>
        <dbReference type="EC" id="4.2.1.10"/>
    </reaction>
</comment>
<comment type="function">
    <text evidence="8">Catalyzes a trans-dehydration via an enolate intermediate.</text>
</comment>
<feature type="binding site" evidence="8 10">
    <location>
        <position position="91"/>
    </location>
    <ligand>
        <name>substrate</name>
    </ligand>
</feature>
<protein>
    <recommendedName>
        <fullName evidence="5 8">3-dehydroquinate dehydratase</fullName>
        <shortName evidence="8">3-dehydroquinase</shortName>
        <ecNumber evidence="5 8">4.2.1.10</ecNumber>
    </recommendedName>
    <alternativeName>
        <fullName evidence="8">Type II DHQase</fullName>
    </alternativeName>
</protein>
<dbReference type="InterPro" id="IPR036441">
    <property type="entry name" value="DHquinase_II_sf"/>
</dbReference>
<feature type="site" description="Transition state stabilizer" evidence="8 11">
    <location>
        <position position="36"/>
    </location>
</feature>
<dbReference type="EMBL" id="BSDP01000001">
    <property type="protein sequence ID" value="GLI28798.1"/>
    <property type="molecule type" value="Genomic_DNA"/>
</dbReference>
<organism evidence="12 13">
    <name type="scientific">Agromyces rhizosphaerae</name>
    <dbReference type="NCBI Taxonomy" id="88374"/>
    <lineage>
        <taxon>Bacteria</taxon>
        <taxon>Bacillati</taxon>
        <taxon>Actinomycetota</taxon>
        <taxon>Actinomycetes</taxon>
        <taxon>Micrococcales</taxon>
        <taxon>Microbacteriaceae</taxon>
        <taxon>Agromyces</taxon>
    </lineage>
</organism>
<evidence type="ECO:0000256" key="11">
    <source>
        <dbReference type="PIRSR" id="PIRSR001399-3"/>
    </source>
</evidence>
<feature type="binding site" evidence="8 10">
    <location>
        <position position="97"/>
    </location>
    <ligand>
        <name>substrate</name>
    </ligand>
</feature>
<dbReference type="InterPro" id="IPR001874">
    <property type="entry name" value="DHquinase_II"/>
</dbReference>
<evidence type="ECO:0000256" key="1">
    <source>
        <dbReference type="ARBA" id="ARBA00001864"/>
    </source>
</evidence>
<dbReference type="AlphaFoldDB" id="A0A9W6CUP3"/>
<feature type="binding site" evidence="8 10">
    <location>
        <position position="104"/>
    </location>
    <ligand>
        <name>substrate</name>
    </ligand>
</feature>
<sequence length="164" mass="17568">MVARARTEAARLAGRLTTMTTVLVLNGPNLGRLGTREPEVYGSATLDDIRADLEASAPAGIELELRQTDHEGELIGWLHEAVDRGCPVVLNPAAFTHYSYGMRDAAAMVSKSGLPLIEVHLSNPHSREAFRGYSVVSEIATGVIAGFGPDSYRLAIDQIGRLIG</sequence>
<dbReference type="Gene3D" id="3.40.50.9100">
    <property type="entry name" value="Dehydroquinase, class II"/>
    <property type="match status" value="1"/>
</dbReference>
<evidence type="ECO:0000313" key="13">
    <source>
        <dbReference type="Proteomes" id="UP001144396"/>
    </source>
</evidence>
<evidence type="ECO:0000256" key="3">
    <source>
        <dbReference type="ARBA" id="ARBA00011037"/>
    </source>
</evidence>
<evidence type="ECO:0000256" key="9">
    <source>
        <dbReference type="PIRSR" id="PIRSR001399-1"/>
    </source>
</evidence>
<feature type="binding site" evidence="8 10">
    <location>
        <position position="131"/>
    </location>
    <ligand>
        <name>substrate</name>
    </ligand>
</feature>
<dbReference type="GO" id="GO:0009073">
    <property type="term" value="P:aromatic amino acid family biosynthetic process"/>
    <property type="evidence" value="ECO:0007669"/>
    <property type="project" value="UniProtKB-KW"/>
</dbReference>
<keyword evidence="13" id="KW-1185">Reference proteome</keyword>
<evidence type="ECO:0000256" key="10">
    <source>
        <dbReference type="PIRSR" id="PIRSR001399-2"/>
    </source>
</evidence>
<dbReference type="NCBIfam" id="NF003805">
    <property type="entry name" value="PRK05395.1-2"/>
    <property type="match status" value="1"/>
</dbReference>
<keyword evidence="7 8" id="KW-0456">Lyase</keyword>
<comment type="similarity">
    <text evidence="3 8">Belongs to the type-II 3-dehydroquinase family.</text>
</comment>